<dbReference type="Gene3D" id="3.40.50.1820">
    <property type="entry name" value="alpha/beta hydrolase"/>
    <property type="match status" value="1"/>
</dbReference>
<dbReference type="InterPro" id="IPR000073">
    <property type="entry name" value="AB_hydrolase_1"/>
</dbReference>
<dbReference type="EMBL" id="JAUZQE010000059">
    <property type="protein sequence ID" value="MDR4127162.1"/>
    <property type="molecule type" value="Genomic_DNA"/>
</dbReference>
<dbReference type="PANTHER" id="PTHR12277:SF81">
    <property type="entry name" value="PROTEIN ABHD13"/>
    <property type="match status" value="1"/>
</dbReference>
<dbReference type="Proteomes" id="UP001232156">
    <property type="component" value="Unassembled WGS sequence"/>
</dbReference>
<dbReference type="Pfam" id="PF12146">
    <property type="entry name" value="Hydrolase_4"/>
    <property type="match status" value="1"/>
</dbReference>
<name>A0ABU1DA76_9BURK</name>
<dbReference type="InterPro" id="IPR029058">
    <property type="entry name" value="AB_hydrolase_fold"/>
</dbReference>
<gene>
    <name evidence="2" type="ORF">Q8947_14380</name>
</gene>
<organism evidence="2 3">
    <name type="scientific">Yanghanlia caeni</name>
    <dbReference type="NCBI Taxonomy" id="3064283"/>
    <lineage>
        <taxon>Bacteria</taxon>
        <taxon>Pseudomonadati</taxon>
        <taxon>Pseudomonadota</taxon>
        <taxon>Betaproteobacteria</taxon>
        <taxon>Burkholderiales</taxon>
        <taxon>Alcaligenaceae</taxon>
        <taxon>Yanghanlia</taxon>
    </lineage>
</organism>
<comment type="caution">
    <text evidence="2">The sequence shown here is derived from an EMBL/GenBank/DDBJ whole genome shotgun (WGS) entry which is preliminary data.</text>
</comment>
<dbReference type="SUPFAM" id="SSF53474">
    <property type="entry name" value="alpha/beta-Hydrolases"/>
    <property type="match status" value="1"/>
</dbReference>
<reference evidence="2 3" key="1">
    <citation type="submission" date="2023-08" db="EMBL/GenBank/DDBJ databases">
        <title>Alcaligenaceae gen. nov., a novel taxon isolated from the sludge of Yixing Pesticide Factory.</title>
        <authorList>
            <person name="Ruan L."/>
        </authorList>
    </citation>
    <scope>NUCLEOTIDE SEQUENCE [LARGE SCALE GENOMIC DNA]</scope>
    <source>
        <strain evidence="2 3">LG-2</strain>
    </source>
</reference>
<keyword evidence="3" id="KW-1185">Reference proteome</keyword>
<keyword evidence="2" id="KW-0378">Hydrolase</keyword>
<dbReference type="RefSeq" id="WP_347287699.1">
    <property type="nucleotide sequence ID" value="NZ_JAUZQE010000059.1"/>
</dbReference>
<protein>
    <submittedName>
        <fullName evidence="2">Alpha/beta fold hydrolase</fullName>
    </submittedName>
</protein>
<proteinExistence type="predicted"/>
<dbReference type="PRINTS" id="PR00111">
    <property type="entry name" value="ABHYDROLASE"/>
</dbReference>
<dbReference type="GO" id="GO:0016787">
    <property type="term" value="F:hydrolase activity"/>
    <property type="evidence" value="ECO:0007669"/>
    <property type="project" value="UniProtKB-KW"/>
</dbReference>
<evidence type="ECO:0000259" key="1">
    <source>
        <dbReference type="Pfam" id="PF12146"/>
    </source>
</evidence>
<evidence type="ECO:0000313" key="2">
    <source>
        <dbReference type="EMBL" id="MDR4127162.1"/>
    </source>
</evidence>
<feature type="domain" description="Serine aminopeptidase S33" evidence="1">
    <location>
        <begin position="83"/>
        <end position="190"/>
    </location>
</feature>
<accession>A0ABU1DA76</accession>
<evidence type="ECO:0000313" key="3">
    <source>
        <dbReference type="Proteomes" id="UP001232156"/>
    </source>
</evidence>
<sequence>MVFKRLLRHPRSLIAAGLLAAAGVTGYAQLDTWQRERIFSVEDTQRWWREAPEGTEIFDLELNNGHTVRAWYWQQPATDAPAVLYLHGSRWNLNGSVFRMQGWIDMGFSVLAIDYRGFGESTRLLPSERSVYEDAVAALHELARRQPDPARRFIFGHSLGGAIAIDLAARASDVAVAGIIVESSFTSIRGMLSTLEWGDFPGVGLFVTQSFASEHKLAAVTQPLLILHGTGDRVVPHTMSDQLYAAAVSVPPGMKRLVKIEGASHSGSVRRPEYEEAVRRFVERVRR</sequence>
<dbReference type="PANTHER" id="PTHR12277">
    <property type="entry name" value="ALPHA/BETA HYDROLASE DOMAIN-CONTAINING PROTEIN"/>
    <property type="match status" value="1"/>
</dbReference>
<dbReference type="InterPro" id="IPR022742">
    <property type="entry name" value="Hydrolase_4"/>
</dbReference>